<evidence type="ECO:0000313" key="1">
    <source>
        <dbReference type="EMBL" id="CAG8624353.1"/>
    </source>
</evidence>
<dbReference type="Proteomes" id="UP000789920">
    <property type="component" value="Unassembled WGS sequence"/>
</dbReference>
<dbReference type="EMBL" id="CAJVQC010011142">
    <property type="protein sequence ID" value="CAG8624353.1"/>
    <property type="molecule type" value="Genomic_DNA"/>
</dbReference>
<sequence>DNLKNQAKELEVRYKFDNWEHVDQRLQNTYYQVDKTISKKVFECHHASKPQIYNKNNTTSSYVECTCYININWPKSDANPQVTTFEPKHANHDLNLITTKFALQYRSLSEPQDSCNENSDLDNDAFLLLNALESQQNNDPGIFIAKKTNMDDYETSASYIWVFEQLLSANNNILPLVLISDANTGLDAAVKTFLPNVKHIHYIFHLRQNLDRYLQSTLVEKFPSASTYLVETLNKIKESWAKAFIC</sequence>
<evidence type="ECO:0000313" key="2">
    <source>
        <dbReference type="Proteomes" id="UP000789920"/>
    </source>
</evidence>
<proteinExistence type="predicted"/>
<comment type="caution">
    <text evidence="1">The sequence shown here is derived from an EMBL/GenBank/DDBJ whole genome shotgun (WGS) entry which is preliminary data.</text>
</comment>
<reference evidence="1" key="1">
    <citation type="submission" date="2021-06" db="EMBL/GenBank/DDBJ databases">
        <authorList>
            <person name="Kallberg Y."/>
            <person name="Tangrot J."/>
            <person name="Rosling A."/>
        </authorList>
    </citation>
    <scope>NUCLEOTIDE SEQUENCE</scope>
    <source>
        <strain evidence="1">MA461A</strain>
    </source>
</reference>
<name>A0ACA9N3P2_9GLOM</name>
<organism evidence="1 2">
    <name type="scientific">Racocetra persica</name>
    <dbReference type="NCBI Taxonomy" id="160502"/>
    <lineage>
        <taxon>Eukaryota</taxon>
        <taxon>Fungi</taxon>
        <taxon>Fungi incertae sedis</taxon>
        <taxon>Mucoromycota</taxon>
        <taxon>Glomeromycotina</taxon>
        <taxon>Glomeromycetes</taxon>
        <taxon>Diversisporales</taxon>
        <taxon>Gigasporaceae</taxon>
        <taxon>Racocetra</taxon>
    </lineage>
</organism>
<accession>A0ACA9N3P2</accession>
<keyword evidence="2" id="KW-1185">Reference proteome</keyword>
<gene>
    <name evidence="1" type="ORF">RPERSI_LOCUS6844</name>
</gene>
<feature type="non-terminal residue" evidence="1">
    <location>
        <position position="1"/>
    </location>
</feature>
<protein>
    <submittedName>
        <fullName evidence="1">14825_t:CDS:1</fullName>
    </submittedName>
</protein>
<feature type="non-terminal residue" evidence="1">
    <location>
        <position position="246"/>
    </location>
</feature>